<dbReference type="InterPro" id="IPR004165">
    <property type="entry name" value="CoA_trans_fam_I"/>
</dbReference>
<keyword evidence="2 3" id="KW-0808">Transferase</keyword>
<dbReference type="OrthoDB" id="9777193at2"/>
<comment type="similarity">
    <text evidence="1">Belongs to the 3-oxoacid CoA-transferase subunit A family.</text>
</comment>
<dbReference type="InterPro" id="IPR012792">
    <property type="entry name" value="3-oxoacid_CoA-transf_A"/>
</dbReference>
<evidence type="ECO:0000313" key="4">
    <source>
        <dbReference type="Proteomes" id="UP000190285"/>
    </source>
</evidence>
<protein>
    <submittedName>
        <fullName evidence="3">Acetate CoA/acetoacetate CoA-transferase alpha subunit</fullName>
    </submittedName>
</protein>
<sequence length="225" mass="23652">MSQVKEISIDKVVSLDQAISHISDGCTLMVGGFAATGSPMKIINGLVEKGVKNMTLICNDTGLVDAGIGLMVVAKQFKKVIVSHIGMNPETGKQLAAKELEVELVPQGTLVERIRSGGFGLGGALTPTGVGTEVANSKQTLEIDGKTYLVEKPLKADVAIVKVKKADRLGNAIYHGTNISHGPMMATAGKITIIEADEIVEIGELDPDQIQTPSVFVDYIVQGGN</sequence>
<dbReference type="PANTHER" id="PTHR13707">
    <property type="entry name" value="KETOACID-COENZYME A TRANSFERASE"/>
    <property type="match status" value="1"/>
</dbReference>
<dbReference type="InterPro" id="IPR037171">
    <property type="entry name" value="NagB/RpiA_transferase-like"/>
</dbReference>
<dbReference type="RefSeq" id="WP_139380484.1">
    <property type="nucleotide sequence ID" value="NZ_FUZT01000028.1"/>
</dbReference>
<evidence type="ECO:0000313" key="3">
    <source>
        <dbReference type="EMBL" id="SKC92357.1"/>
    </source>
</evidence>
<evidence type="ECO:0000256" key="2">
    <source>
        <dbReference type="ARBA" id="ARBA00022679"/>
    </source>
</evidence>
<dbReference type="Pfam" id="PF01144">
    <property type="entry name" value="CoA_trans"/>
    <property type="match status" value="1"/>
</dbReference>
<reference evidence="3 4" key="1">
    <citation type="submission" date="2017-02" db="EMBL/GenBank/DDBJ databases">
        <authorList>
            <person name="Peterson S.W."/>
        </authorList>
    </citation>
    <scope>NUCLEOTIDE SEQUENCE [LARGE SCALE GENOMIC DNA]</scope>
    <source>
        <strain evidence="3 4">M1</strain>
    </source>
</reference>
<dbReference type="Gene3D" id="3.40.1080.10">
    <property type="entry name" value="Glutaconate Coenzyme A-transferase"/>
    <property type="match status" value="1"/>
</dbReference>
<dbReference type="AlphaFoldDB" id="A0A1T5MVY3"/>
<dbReference type="PROSITE" id="PS01273">
    <property type="entry name" value="COA_TRANSF_1"/>
    <property type="match status" value="1"/>
</dbReference>
<organism evidence="3 4">
    <name type="scientific">Maledivibacter halophilus</name>
    <dbReference type="NCBI Taxonomy" id="36842"/>
    <lineage>
        <taxon>Bacteria</taxon>
        <taxon>Bacillati</taxon>
        <taxon>Bacillota</taxon>
        <taxon>Clostridia</taxon>
        <taxon>Peptostreptococcales</taxon>
        <taxon>Caminicellaceae</taxon>
        <taxon>Maledivibacter</taxon>
    </lineage>
</organism>
<proteinExistence type="inferred from homology"/>
<evidence type="ECO:0000256" key="1">
    <source>
        <dbReference type="ARBA" id="ARBA00005612"/>
    </source>
</evidence>
<keyword evidence="4" id="KW-1185">Reference proteome</keyword>
<dbReference type="SMART" id="SM00882">
    <property type="entry name" value="CoA_trans"/>
    <property type="match status" value="1"/>
</dbReference>
<dbReference type="PANTHER" id="PTHR13707:SF60">
    <property type="entry name" value="ACETATE COA-TRANSFERASE SUBUNIT ALPHA"/>
    <property type="match status" value="1"/>
</dbReference>
<dbReference type="NCBIfam" id="TIGR02429">
    <property type="entry name" value="pcaI_scoA_fam"/>
    <property type="match status" value="1"/>
</dbReference>
<dbReference type="STRING" id="36842.SAMN02194393_05468"/>
<dbReference type="SUPFAM" id="SSF100950">
    <property type="entry name" value="NagB/RpiA/CoA transferase-like"/>
    <property type="match status" value="1"/>
</dbReference>
<dbReference type="GO" id="GO:0008410">
    <property type="term" value="F:CoA-transferase activity"/>
    <property type="evidence" value="ECO:0007669"/>
    <property type="project" value="InterPro"/>
</dbReference>
<name>A0A1T5MVY3_9FIRM</name>
<dbReference type="InterPro" id="IPR004163">
    <property type="entry name" value="CoA_transf_BS"/>
</dbReference>
<dbReference type="Proteomes" id="UP000190285">
    <property type="component" value="Unassembled WGS sequence"/>
</dbReference>
<accession>A0A1T5MVY3</accession>
<dbReference type="EMBL" id="FUZT01000028">
    <property type="protein sequence ID" value="SKC92357.1"/>
    <property type="molecule type" value="Genomic_DNA"/>
</dbReference>
<gene>
    <name evidence="3" type="ORF">SAMN02194393_05468</name>
</gene>